<dbReference type="EMBL" id="MPRK01000183">
    <property type="protein sequence ID" value="OOZ38405.1"/>
    <property type="molecule type" value="Genomic_DNA"/>
</dbReference>
<feature type="transmembrane region" description="Helical" evidence="6">
    <location>
        <begin position="63"/>
        <end position="85"/>
    </location>
</feature>
<dbReference type="PANTHER" id="PTHR32322">
    <property type="entry name" value="INNER MEMBRANE TRANSPORTER"/>
    <property type="match status" value="1"/>
</dbReference>
<name>A0A1T2KZX8_9GAMM</name>
<evidence type="ECO:0000256" key="6">
    <source>
        <dbReference type="SAM" id="Phobius"/>
    </source>
</evidence>
<sequence length="233" mass="25592">MFSTYLKLVLAVVSWGGAFVFAKMAGADIGEVEAASWRFLVSALLLTPFLLRKPFPRPTHREMLLFLVLGLSGIYFYNLFFFFGLQLIKSSLAGMIVALYPIVVLLLSAVFLKEYLTPKMFVGVVISIAGAVVILLGRQVPEGSESGYWLGILLIIGCVISWSVYSMVGKVMMQRYTSGQLISVSVWIGTVILLLHLYLSGSQLPPVSGISLFLSLSQPCYLDSLSSMNVSHF</sequence>
<feature type="domain" description="EamA" evidence="7">
    <location>
        <begin position="150"/>
        <end position="216"/>
    </location>
</feature>
<feature type="transmembrane region" description="Helical" evidence="6">
    <location>
        <begin position="148"/>
        <end position="168"/>
    </location>
</feature>
<dbReference type="Proteomes" id="UP000190198">
    <property type="component" value="Unassembled WGS sequence"/>
</dbReference>
<reference evidence="8 9" key="1">
    <citation type="submission" date="2016-11" db="EMBL/GenBank/DDBJ databases">
        <title>Mixed transmission modes and dynamic genome evolution in an obligate animal-bacterial symbiosis.</title>
        <authorList>
            <person name="Russell S.L."/>
            <person name="Corbett-Detig R.B."/>
            <person name="Cavanaugh C.M."/>
        </authorList>
    </citation>
    <scope>NUCLEOTIDE SEQUENCE [LARGE SCALE GENOMIC DNA]</scope>
    <source>
        <strain evidence="8">Sp-SM6</strain>
    </source>
</reference>
<dbReference type="AlphaFoldDB" id="A0A1T2KZX8"/>
<feature type="domain" description="EamA" evidence="7">
    <location>
        <begin position="5"/>
        <end position="135"/>
    </location>
</feature>
<evidence type="ECO:0000313" key="9">
    <source>
        <dbReference type="Proteomes" id="UP000190198"/>
    </source>
</evidence>
<feature type="transmembrane region" description="Helical" evidence="6">
    <location>
        <begin position="34"/>
        <end position="51"/>
    </location>
</feature>
<dbReference type="PANTHER" id="PTHR32322:SF2">
    <property type="entry name" value="EAMA DOMAIN-CONTAINING PROTEIN"/>
    <property type="match status" value="1"/>
</dbReference>
<evidence type="ECO:0000256" key="5">
    <source>
        <dbReference type="ARBA" id="ARBA00023136"/>
    </source>
</evidence>
<keyword evidence="5 6" id="KW-0472">Membrane</keyword>
<comment type="caution">
    <text evidence="8">The sequence shown here is derived from an EMBL/GenBank/DDBJ whole genome shotgun (WGS) entry which is preliminary data.</text>
</comment>
<keyword evidence="9" id="KW-1185">Reference proteome</keyword>
<dbReference type="OrthoDB" id="5186724at2"/>
<dbReference type="RefSeq" id="WP_078477367.1">
    <property type="nucleotide sequence ID" value="NZ_MPRK01000183.1"/>
</dbReference>
<dbReference type="GO" id="GO:0016020">
    <property type="term" value="C:membrane"/>
    <property type="evidence" value="ECO:0007669"/>
    <property type="project" value="UniProtKB-SubCell"/>
</dbReference>
<dbReference type="InterPro" id="IPR000620">
    <property type="entry name" value="EamA_dom"/>
</dbReference>
<organism evidence="8 9">
    <name type="scientific">Solemya elarraichensis gill symbiont</name>
    <dbReference type="NCBI Taxonomy" id="1918949"/>
    <lineage>
        <taxon>Bacteria</taxon>
        <taxon>Pseudomonadati</taxon>
        <taxon>Pseudomonadota</taxon>
        <taxon>Gammaproteobacteria</taxon>
        <taxon>sulfur-oxidizing symbionts</taxon>
    </lineage>
</organism>
<evidence type="ECO:0000256" key="1">
    <source>
        <dbReference type="ARBA" id="ARBA00004141"/>
    </source>
</evidence>
<evidence type="ECO:0000313" key="8">
    <source>
        <dbReference type="EMBL" id="OOZ38405.1"/>
    </source>
</evidence>
<proteinExistence type="inferred from homology"/>
<feature type="transmembrane region" description="Helical" evidence="6">
    <location>
        <begin position="91"/>
        <end position="112"/>
    </location>
</feature>
<evidence type="ECO:0000256" key="4">
    <source>
        <dbReference type="ARBA" id="ARBA00022989"/>
    </source>
</evidence>
<dbReference type="SUPFAM" id="SSF103481">
    <property type="entry name" value="Multidrug resistance efflux transporter EmrE"/>
    <property type="match status" value="1"/>
</dbReference>
<comment type="similarity">
    <text evidence="2">Belongs to the EamA transporter family.</text>
</comment>
<evidence type="ECO:0000256" key="3">
    <source>
        <dbReference type="ARBA" id="ARBA00022692"/>
    </source>
</evidence>
<accession>A0A1T2KZX8</accession>
<dbReference type="Pfam" id="PF00892">
    <property type="entry name" value="EamA"/>
    <property type="match status" value="2"/>
</dbReference>
<feature type="transmembrane region" description="Helical" evidence="6">
    <location>
        <begin position="180"/>
        <end position="199"/>
    </location>
</feature>
<keyword evidence="3 6" id="KW-0812">Transmembrane</keyword>
<comment type="subcellular location">
    <subcellularLocation>
        <location evidence="1">Membrane</location>
        <topology evidence="1">Multi-pass membrane protein</topology>
    </subcellularLocation>
</comment>
<feature type="transmembrane region" description="Helical" evidence="6">
    <location>
        <begin position="119"/>
        <end position="136"/>
    </location>
</feature>
<gene>
    <name evidence="8" type="ORF">BOW52_08630</name>
</gene>
<keyword evidence="4 6" id="KW-1133">Transmembrane helix</keyword>
<evidence type="ECO:0000259" key="7">
    <source>
        <dbReference type="Pfam" id="PF00892"/>
    </source>
</evidence>
<dbReference type="InterPro" id="IPR037185">
    <property type="entry name" value="EmrE-like"/>
</dbReference>
<evidence type="ECO:0000256" key="2">
    <source>
        <dbReference type="ARBA" id="ARBA00007362"/>
    </source>
</evidence>
<dbReference type="InterPro" id="IPR050638">
    <property type="entry name" value="AA-Vitamin_Transporters"/>
</dbReference>
<protein>
    <recommendedName>
        <fullName evidence="7">EamA domain-containing protein</fullName>
    </recommendedName>
</protein>